<proteinExistence type="predicted"/>
<dbReference type="EMBL" id="JAIQCV010000011">
    <property type="protein sequence ID" value="KAH1046256.1"/>
    <property type="molecule type" value="Genomic_DNA"/>
</dbReference>
<evidence type="ECO:0000313" key="3">
    <source>
        <dbReference type="Proteomes" id="UP000828251"/>
    </source>
</evidence>
<accession>A0A9D3UJF7</accession>
<dbReference type="GO" id="GO:0004523">
    <property type="term" value="F:RNA-DNA hybrid ribonuclease activity"/>
    <property type="evidence" value="ECO:0007669"/>
    <property type="project" value="InterPro"/>
</dbReference>
<keyword evidence="3" id="KW-1185">Reference proteome</keyword>
<dbReference type="InterPro" id="IPR012337">
    <property type="entry name" value="RNaseH-like_sf"/>
</dbReference>
<dbReference type="OrthoDB" id="957938at2759"/>
<name>A0A9D3UJF7_9ROSI</name>
<reference evidence="2 3" key="1">
    <citation type="journal article" date="2021" name="Plant Biotechnol. J.">
        <title>Multi-omics assisted identification of the key and species-specific regulatory components of drought-tolerant mechanisms in Gossypium stocksii.</title>
        <authorList>
            <person name="Yu D."/>
            <person name="Ke L."/>
            <person name="Zhang D."/>
            <person name="Wu Y."/>
            <person name="Sun Y."/>
            <person name="Mei J."/>
            <person name="Sun J."/>
            <person name="Sun Y."/>
        </authorList>
    </citation>
    <scope>NUCLEOTIDE SEQUENCE [LARGE SCALE GENOMIC DNA]</scope>
    <source>
        <strain evidence="3">cv. E1</strain>
        <tissue evidence="2">Leaf</tissue>
    </source>
</reference>
<protein>
    <recommendedName>
        <fullName evidence="1">RNase H type-1 domain-containing protein</fullName>
    </recommendedName>
</protein>
<comment type="caution">
    <text evidence="2">The sequence shown here is derived from an EMBL/GenBank/DDBJ whole genome shotgun (WGS) entry which is preliminary data.</text>
</comment>
<feature type="domain" description="RNase H type-1" evidence="1">
    <location>
        <begin position="62"/>
        <end position="121"/>
    </location>
</feature>
<dbReference type="AlphaFoldDB" id="A0A9D3UJF7"/>
<dbReference type="InterPro" id="IPR036397">
    <property type="entry name" value="RNaseH_sf"/>
</dbReference>
<dbReference type="InterPro" id="IPR002156">
    <property type="entry name" value="RNaseH_domain"/>
</dbReference>
<dbReference type="CDD" id="cd06222">
    <property type="entry name" value="RNase_H_like"/>
    <property type="match status" value="1"/>
</dbReference>
<dbReference type="InterPro" id="IPR044730">
    <property type="entry name" value="RNase_H-like_dom_plant"/>
</dbReference>
<sequence length="135" mass="14794">MKQSMEQQILVQNAAIQASDQQIFEQEEQSTTNLKGDGGLSEYCSPNLSRSDAKSNTKIFGALHIESDCSNAIRWFKQPQSAPSFIQSIILACLRQCSGINFDFKLIPREANSVADQLAKSGIGQVEDLLVVTAL</sequence>
<gene>
    <name evidence="2" type="ORF">J1N35_037040</name>
</gene>
<dbReference type="Proteomes" id="UP000828251">
    <property type="component" value="Unassembled WGS sequence"/>
</dbReference>
<dbReference type="Pfam" id="PF13456">
    <property type="entry name" value="RVT_3"/>
    <property type="match status" value="1"/>
</dbReference>
<organism evidence="2 3">
    <name type="scientific">Gossypium stocksii</name>
    <dbReference type="NCBI Taxonomy" id="47602"/>
    <lineage>
        <taxon>Eukaryota</taxon>
        <taxon>Viridiplantae</taxon>
        <taxon>Streptophyta</taxon>
        <taxon>Embryophyta</taxon>
        <taxon>Tracheophyta</taxon>
        <taxon>Spermatophyta</taxon>
        <taxon>Magnoliopsida</taxon>
        <taxon>eudicotyledons</taxon>
        <taxon>Gunneridae</taxon>
        <taxon>Pentapetalae</taxon>
        <taxon>rosids</taxon>
        <taxon>malvids</taxon>
        <taxon>Malvales</taxon>
        <taxon>Malvaceae</taxon>
        <taxon>Malvoideae</taxon>
        <taxon>Gossypium</taxon>
    </lineage>
</organism>
<dbReference type="GO" id="GO:0003676">
    <property type="term" value="F:nucleic acid binding"/>
    <property type="evidence" value="ECO:0007669"/>
    <property type="project" value="InterPro"/>
</dbReference>
<evidence type="ECO:0000259" key="1">
    <source>
        <dbReference type="Pfam" id="PF13456"/>
    </source>
</evidence>
<dbReference type="SUPFAM" id="SSF53098">
    <property type="entry name" value="Ribonuclease H-like"/>
    <property type="match status" value="1"/>
</dbReference>
<dbReference type="Gene3D" id="3.30.420.10">
    <property type="entry name" value="Ribonuclease H-like superfamily/Ribonuclease H"/>
    <property type="match status" value="1"/>
</dbReference>
<evidence type="ECO:0000313" key="2">
    <source>
        <dbReference type="EMBL" id="KAH1046256.1"/>
    </source>
</evidence>